<organism evidence="9 10">
    <name type="scientific">Psychromicrobium lacuslunae</name>
    <dbReference type="NCBI Taxonomy" id="1618207"/>
    <lineage>
        <taxon>Bacteria</taxon>
        <taxon>Bacillati</taxon>
        <taxon>Actinomycetota</taxon>
        <taxon>Actinomycetes</taxon>
        <taxon>Micrococcales</taxon>
        <taxon>Micrococcaceae</taxon>
        <taxon>Psychromicrobium</taxon>
    </lineage>
</organism>
<evidence type="ECO:0000256" key="4">
    <source>
        <dbReference type="ARBA" id="ARBA00022692"/>
    </source>
</evidence>
<accession>A0A0D4C3U1</accession>
<evidence type="ECO:0000256" key="1">
    <source>
        <dbReference type="ARBA" id="ARBA00004651"/>
    </source>
</evidence>
<evidence type="ECO:0000256" key="5">
    <source>
        <dbReference type="ARBA" id="ARBA00022989"/>
    </source>
</evidence>
<dbReference type="PATRIC" id="fig|1618207.4.peg.2144"/>
<dbReference type="STRING" id="1618207.UM93_10580"/>
<evidence type="ECO:0000256" key="2">
    <source>
        <dbReference type="ARBA" id="ARBA00007362"/>
    </source>
</evidence>
<dbReference type="PANTHER" id="PTHR42920">
    <property type="entry name" value="OS03G0707200 PROTEIN-RELATED"/>
    <property type="match status" value="1"/>
</dbReference>
<dbReference type="PANTHER" id="PTHR42920:SF5">
    <property type="entry name" value="EAMA DOMAIN-CONTAINING PROTEIN"/>
    <property type="match status" value="1"/>
</dbReference>
<dbReference type="EMBL" id="CP011005">
    <property type="protein sequence ID" value="AJT43045.1"/>
    <property type="molecule type" value="Genomic_DNA"/>
</dbReference>
<feature type="transmembrane region" description="Helical" evidence="7">
    <location>
        <begin position="264"/>
        <end position="283"/>
    </location>
</feature>
<dbReference type="InterPro" id="IPR037185">
    <property type="entry name" value="EmrE-like"/>
</dbReference>
<dbReference type="InterPro" id="IPR051258">
    <property type="entry name" value="Diverse_Substrate_Transporter"/>
</dbReference>
<sequence>MWRRLRVDVLLIAVAVVWGSSYLAAKQLTDFASVPAILSLRFMIAALALLAVFSWLRKKRPGRAELLVGIILGFTQAAILLLETYGVSVTSATNAGLIISLTIIFTPILESAANRRWLPPGFFVAAVVAVVGVALLVSDNGFRLPNAGDLLMLAAAAVRAGHVTLMAKLTTGKSFDSLTVTLLQSAACAALFTAMDPGGAISAVVNFGLPQWLGVLYLGLACSVFAFLVQLWAIRQTSASRASLLMGTEPVWAVLIGITVGGELIGWLGVLGAVLIIAACYLGQRIEARSRGLRQRKRVSARAPQPIDQAT</sequence>
<keyword evidence="6 7" id="KW-0472">Membrane</keyword>
<reference evidence="9 10" key="1">
    <citation type="journal article" date="2015" name="Genome Announc.">
        <title>Complete Genome Sequencing of Protease-Producing Novel Arthrobacter sp. Strain IHBB 11108 Using PacBio Single-Molecule Real-Time Sequencing Technology.</title>
        <authorList>
            <person name="Kiran S."/>
            <person name="Swarnkar M.K."/>
            <person name="Pal M."/>
            <person name="Thakur R."/>
            <person name="Tewari R."/>
            <person name="Singh A.K."/>
            <person name="Gulati A."/>
        </authorList>
    </citation>
    <scope>NUCLEOTIDE SEQUENCE [LARGE SCALE GENOMIC DNA]</scope>
    <source>
        <strain evidence="9 10">IHBB 11108</strain>
    </source>
</reference>
<feature type="transmembrane region" description="Helical" evidence="7">
    <location>
        <begin position="177"/>
        <end position="195"/>
    </location>
</feature>
<protein>
    <submittedName>
        <fullName evidence="9">Permease</fullName>
    </submittedName>
</protein>
<keyword evidence="5 7" id="KW-1133">Transmembrane helix</keyword>
<dbReference type="SUPFAM" id="SSF103481">
    <property type="entry name" value="Multidrug resistance efflux transporter EmrE"/>
    <property type="match status" value="2"/>
</dbReference>
<feature type="transmembrane region" description="Helical" evidence="7">
    <location>
        <begin position="7"/>
        <end position="25"/>
    </location>
</feature>
<name>A0A0D4C3U1_9MICC</name>
<proteinExistence type="inferred from homology"/>
<feature type="transmembrane region" description="Helical" evidence="7">
    <location>
        <begin position="88"/>
        <end position="109"/>
    </location>
</feature>
<evidence type="ECO:0000313" key="9">
    <source>
        <dbReference type="EMBL" id="AJT43045.1"/>
    </source>
</evidence>
<keyword evidence="10" id="KW-1185">Reference proteome</keyword>
<dbReference type="HOGENOM" id="CLU_033863_21_3_11"/>
<evidence type="ECO:0000313" key="10">
    <source>
        <dbReference type="Proteomes" id="UP000061839"/>
    </source>
</evidence>
<feature type="transmembrane region" description="Helical" evidence="7">
    <location>
        <begin position="121"/>
        <end position="138"/>
    </location>
</feature>
<evidence type="ECO:0000256" key="7">
    <source>
        <dbReference type="SAM" id="Phobius"/>
    </source>
</evidence>
<feature type="transmembrane region" description="Helical" evidence="7">
    <location>
        <begin position="215"/>
        <end position="234"/>
    </location>
</feature>
<dbReference type="AlphaFoldDB" id="A0A0D4C3U1"/>
<feature type="transmembrane region" description="Helical" evidence="7">
    <location>
        <begin position="31"/>
        <end position="52"/>
    </location>
</feature>
<keyword evidence="3" id="KW-1003">Cell membrane</keyword>
<comment type="subcellular location">
    <subcellularLocation>
        <location evidence="1">Cell membrane</location>
        <topology evidence="1">Multi-pass membrane protein</topology>
    </subcellularLocation>
</comment>
<evidence type="ECO:0000256" key="3">
    <source>
        <dbReference type="ARBA" id="ARBA00022475"/>
    </source>
</evidence>
<dbReference type="Proteomes" id="UP000061839">
    <property type="component" value="Chromosome"/>
</dbReference>
<feature type="transmembrane region" description="Helical" evidence="7">
    <location>
        <begin position="64"/>
        <end position="82"/>
    </location>
</feature>
<feature type="domain" description="EamA" evidence="8">
    <location>
        <begin position="8"/>
        <end position="137"/>
    </location>
</feature>
<evidence type="ECO:0000259" key="8">
    <source>
        <dbReference type="Pfam" id="PF00892"/>
    </source>
</evidence>
<dbReference type="GO" id="GO:0005886">
    <property type="term" value="C:plasma membrane"/>
    <property type="evidence" value="ECO:0007669"/>
    <property type="project" value="UniProtKB-SubCell"/>
</dbReference>
<gene>
    <name evidence="9" type="ORF">UM93_10580</name>
</gene>
<dbReference type="Pfam" id="PF00892">
    <property type="entry name" value="EamA"/>
    <property type="match status" value="2"/>
</dbReference>
<dbReference type="InterPro" id="IPR000620">
    <property type="entry name" value="EamA_dom"/>
</dbReference>
<comment type="similarity">
    <text evidence="2">Belongs to the EamA transporter family.</text>
</comment>
<evidence type="ECO:0000256" key="6">
    <source>
        <dbReference type="ARBA" id="ARBA00023136"/>
    </source>
</evidence>
<feature type="domain" description="EamA" evidence="8">
    <location>
        <begin position="148"/>
        <end position="282"/>
    </location>
</feature>
<dbReference type="KEGG" id="ari:UM93_10580"/>
<keyword evidence="4 7" id="KW-0812">Transmembrane</keyword>